<comment type="similarity">
    <text evidence="1 5">Belongs to the heat shock protein 70 family.</text>
</comment>
<dbReference type="EMBL" id="OC922182">
    <property type="protein sequence ID" value="CAD7653985.1"/>
    <property type="molecule type" value="Genomic_DNA"/>
</dbReference>
<dbReference type="Gene3D" id="1.20.1270.10">
    <property type="match status" value="1"/>
</dbReference>
<dbReference type="CDD" id="cd10233">
    <property type="entry name" value="ASKHA_NBD_HSP70_HSPA1"/>
    <property type="match status" value="1"/>
</dbReference>
<dbReference type="GO" id="GO:0005524">
    <property type="term" value="F:ATP binding"/>
    <property type="evidence" value="ECO:0007669"/>
    <property type="project" value="UniProtKB-KW"/>
</dbReference>
<dbReference type="Proteomes" id="UP000728032">
    <property type="component" value="Unassembled WGS sequence"/>
</dbReference>
<dbReference type="Gene3D" id="3.30.30.30">
    <property type="match status" value="1"/>
</dbReference>
<feature type="compositionally biased region" description="Basic and acidic residues" evidence="6">
    <location>
        <begin position="527"/>
        <end position="539"/>
    </location>
</feature>
<dbReference type="SUPFAM" id="SSF100934">
    <property type="entry name" value="Heat shock protein 70kD (HSP70), C-terminal subdomain"/>
    <property type="match status" value="1"/>
</dbReference>
<feature type="region of interest" description="Disordered" evidence="6">
    <location>
        <begin position="527"/>
        <end position="547"/>
    </location>
</feature>
<dbReference type="FunFam" id="3.90.640.10:FF:000134">
    <property type="entry name" value="Heat shock cognate 71 kDa protein"/>
    <property type="match status" value="1"/>
</dbReference>
<dbReference type="EMBL" id="CAJPVJ010007357">
    <property type="protein sequence ID" value="CAG2171172.1"/>
    <property type="molecule type" value="Genomic_DNA"/>
</dbReference>
<dbReference type="InterPro" id="IPR043129">
    <property type="entry name" value="ATPase_NBD"/>
</dbReference>
<name>A0A7R9M6J4_9ACAR</name>
<dbReference type="FunFam" id="3.30.420.40:FF:000026">
    <property type="entry name" value="Heat shock protein 70"/>
    <property type="match status" value="1"/>
</dbReference>
<evidence type="ECO:0000313" key="7">
    <source>
        <dbReference type="EMBL" id="CAD7653985.1"/>
    </source>
</evidence>
<accession>A0A7R9M6J4</accession>
<evidence type="ECO:0000256" key="6">
    <source>
        <dbReference type="SAM" id="MobiDB-lite"/>
    </source>
</evidence>
<evidence type="ECO:0000256" key="1">
    <source>
        <dbReference type="ARBA" id="ARBA00007381"/>
    </source>
</evidence>
<keyword evidence="3 5" id="KW-0067">ATP-binding</keyword>
<dbReference type="InterPro" id="IPR013126">
    <property type="entry name" value="Hsp_70_fam"/>
</dbReference>
<dbReference type="Gene3D" id="3.30.420.40">
    <property type="match status" value="2"/>
</dbReference>
<dbReference type="AlphaFoldDB" id="A0A7R9M6J4"/>
<dbReference type="SUPFAM" id="SSF100920">
    <property type="entry name" value="Heat shock protein 70kD (HSP70), peptide-binding domain"/>
    <property type="match status" value="1"/>
</dbReference>
<dbReference type="FunFam" id="3.30.30.30:FF:000001">
    <property type="entry name" value="heat shock 70 kDa protein-like"/>
    <property type="match status" value="1"/>
</dbReference>
<dbReference type="PROSITE" id="PS01036">
    <property type="entry name" value="HSP70_3"/>
    <property type="match status" value="1"/>
</dbReference>
<protein>
    <recommendedName>
        <fullName evidence="9">Heat shock protein 70</fullName>
    </recommendedName>
</protein>
<organism evidence="7">
    <name type="scientific">Oppiella nova</name>
    <dbReference type="NCBI Taxonomy" id="334625"/>
    <lineage>
        <taxon>Eukaryota</taxon>
        <taxon>Metazoa</taxon>
        <taxon>Ecdysozoa</taxon>
        <taxon>Arthropoda</taxon>
        <taxon>Chelicerata</taxon>
        <taxon>Arachnida</taxon>
        <taxon>Acari</taxon>
        <taxon>Acariformes</taxon>
        <taxon>Sarcoptiformes</taxon>
        <taxon>Oribatida</taxon>
        <taxon>Brachypylina</taxon>
        <taxon>Oppioidea</taxon>
        <taxon>Oppiidae</taxon>
        <taxon>Oppiella</taxon>
    </lineage>
</organism>
<dbReference type="InterPro" id="IPR029048">
    <property type="entry name" value="HSP70_C_sf"/>
</dbReference>
<dbReference type="FunFam" id="2.60.34.10:FF:000002">
    <property type="entry name" value="Heat shock 70 kDa"/>
    <property type="match status" value="1"/>
</dbReference>
<dbReference type="InterPro" id="IPR029047">
    <property type="entry name" value="HSP70_peptide-bd_sf"/>
</dbReference>
<evidence type="ECO:0000256" key="5">
    <source>
        <dbReference type="RuleBase" id="RU003322"/>
    </source>
</evidence>
<dbReference type="OrthoDB" id="2401965at2759"/>
<dbReference type="GO" id="GO:0140662">
    <property type="term" value="F:ATP-dependent protein folding chaperone"/>
    <property type="evidence" value="ECO:0007669"/>
    <property type="project" value="InterPro"/>
</dbReference>
<sequence length="619" mass="68572">MAKTPAIGIDLGTNYSCVAVFQHGKVEIIANDQGNRTTPSYVAFTDTERLIGDAAKNQVNMNPSNTVFDAKRLFGRRFDDLPVQSDMNHWPFDVVSDSGKPKIKVDYKGESKYFSPEEISAMVLMKMKEIAEAYLGAHVSNAVVSVPALYNESQRQAIKDVGTISGLNVLRVISEPTAAAFAYGFDIRGQGDHGERNVLIFDLGGGALNVSVLTIEDCIFEVKSMAGDLHLGGEDFDIRLVNHFVREFKRRHRKDLSVNKRAMRRLRTACERAKRTLSTSTSASVEMESLFDGIDFYSTITRSRFEELNADLFRSTLEPVERALRDSKLDRGQVHDIVLVGGSTRIPKIQKLLQDFFGGKQLNKSVNPDEAVAYGAAVQAAILNGDRSEAVQDLLVLDVTPLSLGIESADGVMTTVIKRNTTIPTRQTQTLTTDSDNQSVVPVWVYEGEGAMTRDNNLLGKFWLTGIPPAPKGVPQIEVAFDVDANNFLNVWAVDKTGGEENTITVANHKERLSNAEIERMVKEAEGYKEDDRHKDRMGAKNTLSGDKIPEEDRKKILDKVNDAFNWLDTNQLREKEEFERKKEEMEVVCNPIIIRLYQTAGSAPGGASGCGPTIDEVN</sequence>
<dbReference type="SUPFAM" id="SSF53067">
    <property type="entry name" value="Actin-like ATPase domain"/>
    <property type="match status" value="2"/>
</dbReference>
<dbReference type="PANTHER" id="PTHR19375">
    <property type="entry name" value="HEAT SHOCK PROTEIN 70KDA"/>
    <property type="match status" value="1"/>
</dbReference>
<dbReference type="Gene3D" id="2.60.34.10">
    <property type="entry name" value="Substrate Binding Domain Of DNAk, Chain A, domain 1"/>
    <property type="match status" value="1"/>
</dbReference>
<keyword evidence="4" id="KW-0346">Stress response</keyword>
<dbReference type="PROSITE" id="PS00329">
    <property type="entry name" value="HSP70_2"/>
    <property type="match status" value="1"/>
</dbReference>
<reference evidence="7" key="1">
    <citation type="submission" date="2020-11" db="EMBL/GenBank/DDBJ databases">
        <authorList>
            <person name="Tran Van P."/>
        </authorList>
    </citation>
    <scope>NUCLEOTIDE SEQUENCE</scope>
</reference>
<dbReference type="Pfam" id="PF00012">
    <property type="entry name" value="HSP70"/>
    <property type="match status" value="1"/>
</dbReference>
<keyword evidence="2 5" id="KW-0547">Nucleotide-binding</keyword>
<dbReference type="PRINTS" id="PR00301">
    <property type="entry name" value="HEATSHOCK70"/>
</dbReference>
<evidence type="ECO:0000256" key="4">
    <source>
        <dbReference type="ARBA" id="ARBA00023016"/>
    </source>
</evidence>
<gene>
    <name evidence="7" type="ORF">ONB1V03_LOCUS10636</name>
</gene>
<evidence type="ECO:0000256" key="2">
    <source>
        <dbReference type="ARBA" id="ARBA00022741"/>
    </source>
</evidence>
<dbReference type="GO" id="GO:0006950">
    <property type="term" value="P:response to stress"/>
    <property type="evidence" value="ECO:0007669"/>
    <property type="project" value="UniProtKB-ARBA"/>
</dbReference>
<dbReference type="InterPro" id="IPR018181">
    <property type="entry name" value="Heat_shock_70_CS"/>
</dbReference>
<keyword evidence="8" id="KW-1185">Reference proteome</keyword>
<dbReference type="Gene3D" id="3.90.640.10">
    <property type="entry name" value="Actin, Chain A, domain 4"/>
    <property type="match status" value="1"/>
</dbReference>
<dbReference type="NCBIfam" id="NF001413">
    <property type="entry name" value="PRK00290.1"/>
    <property type="match status" value="1"/>
</dbReference>
<dbReference type="FunFam" id="3.30.420.40:FF:000172">
    <property type="entry name" value="Heat shock 70 kDa protein"/>
    <property type="match status" value="1"/>
</dbReference>
<evidence type="ECO:0000313" key="8">
    <source>
        <dbReference type="Proteomes" id="UP000728032"/>
    </source>
</evidence>
<evidence type="ECO:0000256" key="3">
    <source>
        <dbReference type="ARBA" id="ARBA00022840"/>
    </source>
</evidence>
<evidence type="ECO:0008006" key="9">
    <source>
        <dbReference type="Google" id="ProtNLM"/>
    </source>
</evidence>
<proteinExistence type="inferred from homology"/>